<evidence type="ECO:0000256" key="1">
    <source>
        <dbReference type="SAM" id="MobiDB-lite"/>
    </source>
</evidence>
<dbReference type="Pfam" id="PF01609">
    <property type="entry name" value="DDE_Tnp_1"/>
    <property type="match status" value="1"/>
</dbReference>
<dbReference type="InterPro" id="IPR002559">
    <property type="entry name" value="Transposase_11"/>
</dbReference>
<evidence type="ECO:0000259" key="2">
    <source>
        <dbReference type="Pfam" id="PF01609"/>
    </source>
</evidence>
<dbReference type="eggNOG" id="arCOG03902">
    <property type="taxonomic scope" value="Archaea"/>
</dbReference>
<evidence type="ECO:0000313" key="4">
    <source>
        <dbReference type="Proteomes" id="UP000011554"/>
    </source>
</evidence>
<gene>
    <name evidence="3" type="ORF">C481_01260</name>
</gene>
<comment type="caution">
    <text evidence="3">The sequence shown here is derived from an EMBL/GenBank/DDBJ whole genome shotgun (WGS) entry which is preliminary data.</text>
</comment>
<protein>
    <submittedName>
        <fullName evidence="3">Transposase IS4 family protein</fullName>
    </submittedName>
</protein>
<feature type="compositionally biased region" description="Basic and acidic residues" evidence="1">
    <location>
        <begin position="414"/>
        <end position="432"/>
    </location>
</feature>
<accession>M0B781</accession>
<sequence length="630" mass="72837">MFDLRWDSSYDLSNHSADGRFRFSLRYVGAATDDPTVKNLIGDLSVDPDIPDARATWHRNYTPLAPWIRAHVLKQAMGWNGETQLADHFKEHPELAVAYGFVSDDPTTQSETVRPNLPAQSRLWEMWHEGFDDNLRTICRTVASELVELAREEGIPAPDDVFQPGGKGNTSKRSETRLITDTTKEVWQQTKPFVTEEFFLKRGSNAQIHENAFWEQHAFMGVRKNMFAESGADSFYVDSTRDRTLSGSTHRWQIRKLTIEEMRRQHRRTTKRLIERARRDGELVGELWTAIDVTKGAPFTGEMDTDDGGNVIEPYILGHRDGNYYHQWASIQIVGHDIPLVLDALPRKRGMAKDEIVAELLDHATEMVDDIDLVMMDREFDSDPVKDSCEEHGVYFLNPKRKFTDQNDTIEEMKRNEETVRIVEQPREDHPNRKNLFLPSTRETPEDEETKNEEGDDDPDERPNHRQEMRGELGLAEDDIDGDASPLGRLLGEIRGDEPLETEDANGDGTGFVVFQTNHPFVSARDEDGSPYDEREQIHMIARVIRWYRHRWGIENGYKKIKTFMVRTTSTCPRYRFFNFMFACVLYNVWRLVDLLVKLSLEMNPDYSPRVNANQFVTIAKQYYGLDPPD</sequence>
<evidence type="ECO:0000313" key="3">
    <source>
        <dbReference type="EMBL" id="ELZ06118.1"/>
    </source>
</evidence>
<dbReference type="AlphaFoldDB" id="M0B781"/>
<dbReference type="GO" id="GO:0004803">
    <property type="term" value="F:transposase activity"/>
    <property type="evidence" value="ECO:0007669"/>
    <property type="project" value="InterPro"/>
</dbReference>
<feature type="region of interest" description="Disordered" evidence="1">
    <location>
        <begin position="414"/>
        <end position="466"/>
    </location>
</feature>
<reference evidence="3 4" key="1">
    <citation type="journal article" date="2014" name="PLoS Genet.">
        <title>Phylogenetically driven sequencing of extremely halophilic archaea reveals strategies for static and dynamic osmo-response.</title>
        <authorList>
            <person name="Becker E.A."/>
            <person name="Seitzer P.M."/>
            <person name="Tritt A."/>
            <person name="Larsen D."/>
            <person name="Krusor M."/>
            <person name="Yao A.I."/>
            <person name="Wu D."/>
            <person name="Madern D."/>
            <person name="Eisen J.A."/>
            <person name="Darling A.E."/>
            <person name="Facciotti M.T."/>
        </authorList>
    </citation>
    <scope>NUCLEOTIDE SEQUENCE [LARGE SCALE GENOMIC DNA]</scope>
    <source>
        <strain evidence="3 4">DSM 12278</strain>
    </source>
</reference>
<dbReference type="GO" id="GO:0006313">
    <property type="term" value="P:DNA transposition"/>
    <property type="evidence" value="ECO:0007669"/>
    <property type="project" value="InterPro"/>
</dbReference>
<keyword evidence="4" id="KW-1185">Reference proteome</keyword>
<dbReference type="EMBL" id="AOIO01000003">
    <property type="protein sequence ID" value="ELZ06118.1"/>
    <property type="molecule type" value="Genomic_DNA"/>
</dbReference>
<dbReference type="InterPro" id="IPR012337">
    <property type="entry name" value="RNaseH-like_sf"/>
</dbReference>
<proteinExistence type="predicted"/>
<dbReference type="SUPFAM" id="SSF53098">
    <property type="entry name" value="Ribonuclease H-like"/>
    <property type="match status" value="1"/>
</dbReference>
<dbReference type="RefSeq" id="WP_006106941.1">
    <property type="nucleotide sequence ID" value="NZ_AOIO01000003.1"/>
</dbReference>
<feature type="domain" description="Transposase IS4-like" evidence="2">
    <location>
        <begin position="322"/>
        <end position="586"/>
    </location>
</feature>
<organism evidence="3 4">
    <name type="scientific">Natrialba asiatica (strain ATCC 700177 / DSM 12278 / JCM 9576 / FERM P-10747 / NBRC 102637 / 172P1)</name>
    <dbReference type="NCBI Taxonomy" id="29540"/>
    <lineage>
        <taxon>Archaea</taxon>
        <taxon>Methanobacteriati</taxon>
        <taxon>Methanobacteriota</taxon>
        <taxon>Stenosarchaea group</taxon>
        <taxon>Halobacteria</taxon>
        <taxon>Halobacteriales</taxon>
        <taxon>Natrialbaceae</taxon>
        <taxon>Natrialba</taxon>
    </lineage>
</organism>
<dbReference type="GO" id="GO:0003677">
    <property type="term" value="F:DNA binding"/>
    <property type="evidence" value="ECO:0007669"/>
    <property type="project" value="InterPro"/>
</dbReference>
<dbReference type="eggNOG" id="arCOG03900">
    <property type="taxonomic scope" value="Archaea"/>
</dbReference>
<dbReference type="STRING" id="29540.C481_01260"/>
<feature type="compositionally biased region" description="Acidic residues" evidence="1">
    <location>
        <begin position="445"/>
        <end position="460"/>
    </location>
</feature>
<name>M0B781_NATA1</name>
<dbReference type="PATRIC" id="fig|29540.5.peg.263"/>
<dbReference type="Proteomes" id="UP000011554">
    <property type="component" value="Unassembled WGS sequence"/>
</dbReference>